<evidence type="ECO:0000313" key="1">
    <source>
        <dbReference type="EMBL" id="PDZ93993.1"/>
    </source>
</evidence>
<dbReference type="RefSeq" id="WP_098007396.1">
    <property type="nucleotide sequence ID" value="NZ_NVMX01000295.1"/>
</dbReference>
<accession>A0A9X6XUV3</accession>
<name>A0A9X6XUV3_BACCE</name>
<reference evidence="1 2" key="1">
    <citation type="submission" date="2017-09" db="EMBL/GenBank/DDBJ databases">
        <title>Large-scale bioinformatics analysis of Bacillus genomes uncovers conserved roles of natural products in bacterial physiology.</title>
        <authorList>
            <consortium name="Agbiome Team Llc"/>
            <person name="Bleich R.M."/>
            <person name="Grubbs K.J."/>
            <person name="Santa Maria K.C."/>
            <person name="Allen S.E."/>
            <person name="Farag S."/>
            <person name="Shank E.A."/>
            <person name="Bowers A."/>
        </authorList>
    </citation>
    <scope>NUCLEOTIDE SEQUENCE [LARGE SCALE GENOMIC DNA]</scope>
    <source>
        <strain evidence="1 2">AFS092789</strain>
    </source>
</reference>
<gene>
    <name evidence="1" type="ORF">CON36_36230</name>
</gene>
<evidence type="ECO:0000313" key="2">
    <source>
        <dbReference type="Proteomes" id="UP000219922"/>
    </source>
</evidence>
<comment type="caution">
    <text evidence="1">The sequence shown here is derived from an EMBL/GenBank/DDBJ whole genome shotgun (WGS) entry which is preliminary data.</text>
</comment>
<dbReference type="EMBL" id="NVMX01000295">
    <property type="protein sequence ID" value="PDZ93993.1"/>
    <property type="molecule type" value="Genomic_DNA"/>
</dbReference>
<sequence length="552" mass="64490">MDFVTKPKSYDINKVREFEKFKGFGLAITNRNWSGQDYATSEDGKRFLKELRECEEQFWKLTPGINEGLNLDFLIDVSVFKNVIPDNGQLIELLEEIEDFYDVDINDKEKNKLVKKYQKKLKSYSTKLENMAYLYRWYFTNKNHPFSEELKHNMDNLLIQLGKKTERAVGAHEHEVFGTLALSQAIREMEKSNSVNNLGEDELEELFPGEIESLNRENQGVLANELFMKSVVPTNDCFSKLFKYGFDEPSLFFYGLYAIGKYLEGHARFTKKMRTFILIEPKNNNVDVFLTYSSAQLAQKFLSNEFLFKEFKRLGITHAAHDSFINLENSVKLYEKEKIKTFKRLAKDIAGKIKEDEINKNIFKKSWFHKLPDEFEDMFGISVITLREISTIAGPNGPEIFIKGTAYTINGNPYFFSIFNPTTWGGFSSTHCAIMTYSIHLLYALMKEDNFEIIPNKHKEKKQPEKILNNKMLKNRLKASAAKRKAAASRYKENVPTEILLWFREAENPFFESNTMELHVKNIFEHEIILKDVLFDCDRLEEEWKTKENSVS</sequence>
<proteinExistence type="predicted"/>
<dbReference type="AlphaFoldDB" id="A0A9X6XUV3"/>
<organism evidence="1 2">
    <name type="scientific">Bacillus cereus</name>
    <dbReference type="NCBI Taxonomy" id="1396"/>
    <lineage>
        <taxon>Bacteria</taxon>
        <taxon>Bacillati</taxon>
        <taxon>Bacillota</taxon>
        <taxon>Bacilli</taxon>
        <taxon>Bacillales</taxon>
        <taxon>Bacillaceae</taxon>
        <taxon>Bacillus</taxon>
        <taxon>Bacillus cereus group</taxon>
    </lineage>
</organism>
<protein>
    <submittedName>
        <fullName evidence="1">Uncharacterized protein</fullName>
    </submittedName>
</protein>
<dbReference type="Proteomes" id="UP000219922">
    <property type="component" value="Unassembled WGS sequence"/>
</dbReference>